<evidence type="ECO:0000256" key="5">
    <source>
        <dbReference type="SAM" id="Coils"/>
    </source>
</evidence>
<dbReference type="PANTHER" id="PTHR43077:SF10">
    <property type="entry name" value="TRANSPORT PERMEASE PROTEIN"/>
    <property type="match status" value="1"/>
</dbReference>
<organism evidence="8 9">
    <name type="scientific">Halalkalibacter krulwichiae</name>
    <dbReference type="NCBI Taxonomy" id="199441"/>
    <lineage>
        <taxon>Bacteria</taxon>
        <taxon>Bacillati</taxon>
        <taxon>Bacillota</taxon>
        <taxon>Bacilli</taxon>
        <taxon>Bacillales</taxon>
        <taxon>Bacillaceae</taxon>
        <taxon>Halalkalibacter</taxon>
    </lineage>
</organism>
<dbReference type="NCBIfam" id="TIGR03061">
    <property type="entry name" value="pip_yhgE_Nterm"/>
    <property type="match status" value="1"/>
</dbReference>
<dbReference type="NCBIfam" id="TIGR03062">
    <property type="entry name" value="pip_yhgE_Cterm"/>
    <property type="match status" value="1"/>
</dbReference>
<name>A0A1X9MMZ9_9BACI</name>
<dbReference type="Proteomes" id="UP000193006">
    <property type="component" value="Chromosome"/>
</dbReference>
<dbReference type="PANTHER" id="PTHR43077">
    <property type="entry name" value="TRANSPORT PERMEASE YVFS-RELATED"/>
    <property type="match status" value="1"/>
</dbReference>
<feature type="transmembrane region" description="Helical" evidence="6">
    <location>
        <begin position="684"/>
        <end position="705"/>
    </location>
</feature>
<reference evidence="8 9" key="1">
    <citation type="submission" date="2017-04" db="EMBL/GenBank/DDBJ databases">
        <title>Bacillus krulwichiae AM31D Genome sequencing and assembly.</title>
        <authorList>
            <person name="Krulwich T.A."/>
            <person name="Anastor L."/>
            <person name="Ehrlich R."/>
            <person name="Ehrlich G.D."/>
            <person name="Janto B."/>
        </authorList>
    </citation>
    <scope>NUCLEOTIDE SEQUENCE [LARGE SCALE GENOMIC DNA]</scope>
    <source>
        <strain evidence="8 9">AM31D</strain>
    </source>
</reference>
<dbReference type="RefSeq" id="WP_180319888.1">
    <property type="nucleotide sequence ID" value="NZ_CP020814.1"/>
</dbReference>
<evidence type="ECO:0000259" key="7">
    <source>
        <dbReference type="Pfam" id="PF12698"/>
    </source>
</evidence>
<evidence type="ECO:0000256" key="4">
    <source>
        <dbReference type="ARBA" id="ARBA00023136"/>
    </source>
</evidence>
<dbReference type="STRING" id="199441.BkAM31D_24015"/>
<feature type="domain" description="ABC-2 type transporter transmembrane" evidence="7">
    <location>
        <begin position="677"/>
        <end position="832"/>
    </location>
</feature>
<dbReference type="InterPro" id="IPR051328">
    <property type="entry name" value="T7SS_ABC-Transporter"/>
</dbReference>
<evidence type="ECO:0000256" key="1">
    <source>
        <dbReference type="ARBA" id="ARBA00004141"/>
    </source>
</evidence>
<feature type="transmembrane region" description="Helical" evidence="6">
    <location>
        <begin position="756"/>
        <end position="774"/>
    </location>
</feature>
<accession>A0A1X9MMZ9</accession>
<gene>
    <name evidence="8" type="ORF">BkAM31D_24015</name>
</gene>
<dbReference type="Gene3D" id="1.20.120.20">
    <property type="entry name" value="Apolipoprotein"/>
    <property type="match status" value="1"/>
</dbReference>
<dbReference type="GO" id="GO:0140359">
    <property type="term" value="F:ABC-type transporter activity"/>
    <property type="evidence" value="ECO:0007669"/>
    <property type="project" value="InterPro"/>
</dbReference>
<dbReference type="InterPro" id="IPR013525">
    <property type="entry name" value="ABC2_TM"/>
</dbReference>
<dbReference type="InterPro" id="IPR017501">
    <property type="entry name" value="Phage_infect_YhgE_C"/>
</dbReference>
<sequence length="843" mass="94785">MRNVWAIFLQDLRNIKRVPLVGLLLIGLAILPSLYAWFNLSAAWDPYSNTQGIQVAVVNEDEGTEIEGEYVNIGEELIRSLAGNENLGWVFVSREQAEKGVRYGDYYAGLYIDQHFSRHLAQVITGDPVQAEVFYQVNEKVNAIAPKMTSTGASTIVKEINAQFIAETSQVLFHEFDKLGIRLEEELPTFRKIKLAIYELEKRFPEVNEFADWLITLDENWDQVEEQVDRLLAIEGHLPQIHEGAEQILRIEKLFPELYKLGDGILQLEDAIPEIELAVEELDKINDRFAEVKEQLQRSLEATQQAQLSIKSAQDSLSVAWKRVESTQAYVEALDVFIEETQLAADPIIDTLAQQLLFMNQTAAAVNHALAMVEDEQSLEQVEDVIESIDHQLTAHLEMLESAIEMYSRLYEVSGEESLLPMIERLTGTKDGLERMKEQVPQVDLSNPERVEVARQNAEQVERATNELYSLLKGDGPAELERAINGVHSALKQQSFDEAYSKLDSLEEVLSHAESITATGEETIAELIERLPEIETRLNELIDRVQEDLPTVIVVIEALGQFVKQDLPVIEEQVKRVTAFIREDLPEAEQTYLHIASLLKENVPNIQQSIHELANFGRQHLPEIEVNIGEAARRIHQMEDDNRINEIISMLRNDLDQESDFFASPVLLSEEQLFPIPNYGSANVPFYTTLSLWVGALLLSNLVSTNLHGADRREPFTLRQIYFGRMILFLIVGVLQGLIVSIGNLTLLGIYAAHPLLLILFSVLIAIIFMTIVYTCASILGNIGKALAIVLLVLQLSSGGGTFPVEVIPPFFQAIHPFMPFSYAINLLREAVGASSLSLFGVI</sequence>
<dbReference type="KEGG" id="bkw:BkAM31D_24015"/>
<keyword evidence="2 6" id="KW-0812">Transmembrane</keyword>
<proteinExistence type="predicted"/>
<keyword evidence="4 6" id="KW-0472">Membrane</keyword>
<dbReference type="GO" id="GO:0016020">
    <property type="term" value="C:membrane"/>
    <property type="evidence" value="ECO:0007669"/>
    <property type="project" value="UniProtKB-SubCell"/>
</dbReference>
<keyword evidence="5" id="KW-0175">Coiled coil</keyword>
<evidence type="ECO:0000256" key="6">
    <source>
        <dbReference type="SAM" id="Phobius"/>
    </source>
</evidence>
<feature type="transmembrane region" description="Helical" evidence="6">
    <location>
        <begin position="786"/>
        <end position="805"/>
    </location>
</feature>
<dbReference type="InterPro" id="IPR017500">
    <property type="entry name" value="Phage_infect_YhgE_N"/>
</dbReference>
<dbReference type="Pfam" id="PF12698">
    <property type="entry name" value="ABC2_membrane_3"/>
    <property type="match status" value="2"/>
</dbReference>
<evidence type="ECO:0000256" key="3">
    <source>
        <dbReference type="ARBA" id="ARBA00022989"/>
    </source>
</evidence>
<feature type="domain" description="ABC-2 type transporter transmembrane" evidence="7">
    <location>
        <begin position="29"/>
        <end position="166"/>
    </location>
</feature>
<feature type="coiled-coil region" evidence="5">
    <location>
        <begin position="275"/>
        <end position="306"/>
    </location>
</feature>
<keyword evidence="3 6" id="KW-1133">Transmembrane helix</keyword>
<comment type="subcellular location">
    <subcellularLocation>
        <location evidence="1">Membrane</location>
        <topology evidence="1">Multi-pass membrane protein</topology>
    </subcellularLocation>
</comment>
<evidence type="ECO:0000256" key="2">
    <source>
        <dbReference type="ARBA" id="ARBA00022692"/>
    </source>
</evidence>
<dbReference type="AlphaFoldDB" id="A0A1X9MMZ9"/>
<evidence type="ECO:0000313" key="9">
    <source>
        <dbReference type="Proteomes" id="UP000193006"/>
    </source>
</evidence>
<protein>
    <submittedName>
        <fullName evidence="8">ABC-2 family transporter protein</fullName>
    </submittedName>
</protein>
<feature type="transmembrane region" description="Helical" evidence="6">
    <location>
        <begin position="726"/>
        <end position="750"/>
    </location>
</feature>
<evidence type="ECO:0000313" key="8">
    <source>
        <dbReference type="EMBL" id="ARK32672.1"/>
    </source>
</evidence>
<dbReference type="Gene3D" id="3.40.1710.10">
    <property type="entry name" value="abc type-2 transporter like domain"/>
    <property type="match status" value="1"/>
</dbReference>
<keyword evidence="9" id="KW-1185">Reference proteome</keyword>
<feature type="transmembrane region" description="Helical" evidence="6">
    <location>
        <begin position="20"/>
        <end position="38"/>
    </location>
</feature>
<dbReference type="EMBL" id="CP020814">
    <property type="protein sequence ID" value="ARK32672.1"/>
    <property type="molecule type" value="Genomic_DNA"/>
</dbReference>